<dbReference type="EMBL" id="SHMC01000006">
    <property type="protein sequence ID" value="TAA23275.1"/>
    <property type="molecule type" value="Genomic_DNA"/>
</dbReference>
<dbReference type="RefSeq" id="WP_130552300.1">
    <property type="nucleotide sequence ID" value="NZ_SHMC01000006.1"/>
</dbReference>
<organism evidence="2 3">
    <name type="scientific">Pseudoxanthomonas winnipegensis</name>
    <dbReference type="NCBI Taxonomy" id="2480810"/>
    <lineage>
        <taxon>Bacteria</taxon>
        <taxon>Pseudomonadati</taxon>
        <taxon>Pseudomonadota</taxon>
        <taxon>Gammaproteobacteria</taxon>
        <taxon>Lysobacterales</taxon>
        <taxon>Lysobacteraceae</taxon>
        <taxon>Pseudoxanthomonas</taxon>
    </lineage>
</organism>
<reference evidence="2 3" key="1">
    <citation type="submission" date="2019-02" db="EMBL/GenBank/DDBJ databases">
        <title>WGS of Pseudoxanthomonas species novum from clinical isolates.</title>
        <authorList>
            <person name="Bernier A.-M."/>
            <person name="Bernard K."/>
            <person name="Vachon A."/>
        </authorList>
    </citation>
    <scope>NUCLEOTIDE SEQUENCE [LARGE SCALE GENOMIC DNA]</scope>
    <source>
        <strain evidence="2 3">NML171200</strain>
    </source>
</reference>
<evidence type="ECO:0000256" key="1">
    <source>
        <dbReference type="SAM" id="MobiDB-lite"/>
    </source>
</evidence>
<protein>
    <submittedName>
        <fullName evidence="2">Uncharacterized protein</fullName>
    </submittedName>
</protein>
<name>A0A4Q8L692_9GAMM</name>
<accession>A0A4Q8L692</accession>
<evidence type="ECO:0000313" key="3">
    <source>
        <dbReference type="Proteomes" id="UP000292627"/>
    </source>
</evidence>
<feature type="region of interest" description="Disordered" evidence="1">
    <location>
        <begin position="30"/>
        <end position="73"/>
    </location>
</feature>
<sequence length="73" mass="7588">MGLFRLVALGTAGAIAYKLWKDRQARDAAATSSYDRGDVTPPHGDPLIGAATASWEPEPATPAAQSSRGFGDT</sequence>
<dbReference type="AlphaFoldDB" id="A0A4Q8L692"/>
<comment type="caution">
    <text evidence="2">The sequence shown here is derived from an EMBL/GenBank/DDBJ whole genome shotgun (WGS) entry which is preliminary data.</text>
</comment>
<gene>
    <name evidence="2" type="ORF">EA660_15160</name>
</gene>
<dbReference type="Proteomes" id="UP000292627">
    <property type="component" value="Unassembled WGS sequence"/>
</dbReference>
<proteinExistence type="predicted"/>
<feature type="compositionally biased region" description="Polar residues" evidence="1">
    <location>
        <begin position="63"/>
        <end position="73"/>
    </location>
</feature>
<dbReference type="OrthoDB" id="5988232at2"/>
<evidence type="ECO:0000313" key="2">
    <source>
        <dbReference type="EMBL" id="TAA23275.1"/>
    </source>
</evidence>